<dbReference type="EC" id="3.1.3.16" evidence="1"/>
<feature type="domain" description="Serine/threonine specific protein phosphatases" evidence="3">
    <location>
        <begin position="671"/>
        <end position="676"/>
    </location>
</feature>
<dbReference type="FunFam" id="3.60.21.10:FF:000278">
    <property type="entry name" value="Protein CBG07490"/>
    <property type="match status" value="1"/>
</dbReference>
<dbReference type="Gene3D" id="3.60.21.10">
    <property type="match status" value="1"/>
</dbReference>
<dbReference type="InterPro" id="IPR004843">
    <property type="entry name" value="Calcineurin-like_PHP"/>
</dbReference>
<dbReference type="SUPFAM" id="SSF56300">
    <property type="entry name" value="Metallo-dependent phosphatases"/>
    <property type="match status" value="1"/>
</dbReference>
<dbReference type="InterPro" id="IPR043360">
    <property type="entry name" value="PP2B"/>
</dbReference>
<dbReference type="EMBL" id="JAQQBR010000001">
    <property type="protein sequence ID" value="KAK0182178.1"/>
    <property type="molecule type" value="Genomic_DNA"/>
</dbReference>
<evidence type="ECO:0000313" key="5">
    <source>
        <dbReference type="Proteomes" id="UP001168972"/>
    </source>
</evidence>
<reference evidence="4" key="1">
    <citation type="journal article" date="2023" name="bioRxiv">
        <title>Scaffold-level genome assemblies of two parasitoid biocontrol wasps reveal the parthenogenesis mechanism and an associated novel virus.</title>
        <authorList>
            <person name="Inwood S."/>
            <person name="Skelly J."/>
            <person name="Guhlin J."/>
            <person name="Harrop T."/>
            <person name="Goldson S."/>
            <person name="Dearden P."/>
        </authorList>
    </citation>
    <scope>NUCLEOTIDE SEQUENCE</scope>
    <source>
        <strain evidence="4">Lincoln</strain>
        <tissue evidence="4">Whole body</tissue>
    </source>
</reference>
<dbReference type="Proteomes" id="UP001168972">
    <property type="component" value="Unassembled WGS sequence"/>
</dbReference>
<reference evidence="4" key="2">
    <citation type="submission" date="2023-03" db="EMBL/GenBank/DDBJ databases">
        <authorList>
            <person name="Inwood S.N."/>
            <person name="Skelly J.G."/>
            <person name="Guhlin J."/>
            <person name="Harrop T.W.R."/>
            <person name="Goldson S.G."/>
            <person name="Dearden P.K."/>
        </authorList>
    </citation>
    <scope>NUCLEOTIDE SEQUENCE</scope>
    <source>
        <strain evidence="4">Lincoln</strain>
        <tissue evidence="4">Whole body</tissue>
    </source>
</reference>
<keyword evidence="5" id="KW-1185">Reference proteome</keyword>
<sequence length="787" mass="89646">MAYRQSVDNLDDDTPQKPPKVSLETPQSSRRAIFDSRISPTMDMLIKRMNQLGLKTPVHTPMRNKMDTASLDGSIFDEMGKSIVKKNKNLKTIQKSLDSSFNASCTVSEPKSATVNYINDDMIKEALERAHKRRRAMNVPPSQDFLNNASLQVTHLSTESKSNKVDESFLEDDNLSPFPEIQTTLEYLQIPNKSEDNNESSILDESLNKVSEVFYLFQLNKNLGKKRLDQSEKLFHQSSNLDVVDVLKTVIDENISCLVDARQKELIHQSFLECLHRERDEDENHQLYNDEHSWHAASYRNSQKSKTGMHKKYKSNPTISKTKYFTSPISTNAHHESQCLNDSVEFENRKKSPVKHTPMRHADHSLEHDELSSLIVETNDLQKIIDLTNLTDESVFATSIIEEKDILSNITIDLDESTADMSICNNEDENDKNIKKNNSTINLESIVNDVPSIVENDSNSLIDTACNISDINSKEVTQYYDAEDTLSHTHNTTNTLEISTKSRQNSKDAELSTVSSFSSPLSVTKFSPIPKMRFKKKVCRAKGVPFPPSHKLTVGEVFDARTGRPRPDVLKHHFILEGRIDEAAALRIVNDGAALLRSEKTMIDIEAPVTVCGDIHGQFYDLMKLFEVGGPPATTKYLFLGDYVDRGYFSIECVLYLWALKLCHPTTLFLLRGNHECRHLTEYFTFKQECKIKYSERVYDACMDAFDCLPLAALMNQQFLCVHGGLSPEIHHLEDIRKLDRFKEPPAFGPMCDLLWSDPLEDFGNEKNAEHFSHNSVRGCSYFYRQV</sequence>
<dbReference type="InterPro" id="IPR006186">
    <property type="entry name" value="Ser/Thr-sp_prot-phosphatase"/>
</dbReference>
<dbReference type="PANTHER" id="PTHR45673">
    <property type="entry name" value="SERINE/THREONINE-PROTEIN PHOSPHATASE 2B CATALYTIC SUBUNIT 1-RELATED"/>
    <property type="match status" value="1"/>
</dbReference>
<protein>
    <recommendedName>
        <fullName evidence="1">Serine/threonine-protein phosphatase</fullName>
        <ecNumber evidence="1">3.1.3.16</ecNumber>
    </recommendedName>
</protein>
<comment type="caution">
    <text evidence="4">The sequence shown here is derived from an EMBL/GenBank/DDBJ whole genome shotgun (WGS) entry which is preliminary data.</text>
</comment>
<dbReference type="GO" id="GO:0097720">
    <property type="term" value="P:calcineurin-mediated signaling"/>
    <property type="evidence" value="ECO:0007669"/>
    <property type="project" value="InterPro"/>
</dbReference>
<gene>
    <name evidence="4" type="ORF">PV327_000340</name>
</gene>
<keyword evidence="1" id="KW-0378">Hydrolase</keyword>
<evidence type="ECO:0000256" key="1">
    <source>
        <dbReference type="RuleBase" id="RU004273"/>
    </source>
</evidence>
<dbReference type="InterPro" id="IPR029052">
    <property type="entry name" value="Metallo-depent_PP-like"/>
</dbReference>
<evidence type="ECO:0000259" key="3">
    <source>
        <dbReference type="PROSITE" id="PS00125"/>
    </source>
</evidence>
<accession>A0AA39G6C5</accession>
<dbReference type="GO" id="GO:0033192">
    <property type="term" value="F:calmodulin-dependent protein phosphatase activity"/>
    <property type="evidence" value="ECO:0007669"/>
    <property type="project" value="InterPro"/>
</dbReference>
<organism evidence="4 5">
    <name type="scientific">Microctonus hyperodae</name>
    <name type="common">Parasitoid wasp</name>
    <dbReference type="NCBI Taxonomy" id="165561"/>
    <lineage>
        <taxon>Eukaryota</taxon>
        <taxon>Metazoa</taxon>
        <taxon>Ecdysozoa</taxon>
        <taxon>Arthropoda</taxon>
        <taxon>Hexapoda</taxon>
        <taxon>Insecta</taxon>
        <taxon>Pterygota</taxon>
        <taxon>Neoptera</taxon>
        <taxon>Endopterygota</taxon>
        <taxon>Hymenoptera</taxon>
        <taxon>Apocrita</taxon>
        <taxon>Ichneumonoidea</taxon>
        <taxon>Braconidae</taxon>
        <taxon>Euphorinae</taxon>
        <taxon>Microctonus</taxon>
    </lineage>
</organism>
<dbReference type="PRINTS" id="PR00114">
    <property type="entry name" value="STPHPHTASE"/>
</dbReference>
<name>A0AA39G6C5_MICHY</name>
<dbReference type="AlphaFoldDB" id="A0AA39G6C5"/>
<dbReference type="PROSITE" id="PS00125">
    <property type="entry name" value="SER_THR_PHOSPHATASE"/>
    <property type="match status" value="1"/>
</dbReference>
<comment type="similarity">
    <text evidence="1">Belongs to the PPP phosphatase family.</text>
</comment>
<dbReference type="SMART" id="SM00156">
    <property type="entry name" value="PP2Ac"/>
    <property type="match status" value="1"/>
</dbReference>
<proteinExistence type="inferred from homology"/>
<evidence type="ECO:0000256" key="2">
    <source>
        <dbReference type="SAM" id="MobiDB-lite"/>
    </source>
</evidence>
<evidence type="ECO:0000313" key="4">
    <source>
        <dbReference type="EMBL" id="KAK0182178.1"/>
    </source>
</evidence>
<comment type="catalytic activity">
    <reaction evidence="1">
        <text>O-phospho-L-threonyl-[protein] + H2O = L-threonyl-[protein] + phosphate</text>
        <dbReference type="Rhea" id="RHEA:47004"/>
        <dbReference type="Rhea" id="RHEA-COMP:11060"/>
        <dbReference type="Rhea" id="RHEA-COMP:11605"/>
        <dbReference type="ChEBI" id="CHEBI:15377"/>
        <dbReference type="ChEBI" id="CHEBI:30013"/>
        <dbReference type="ChEBI" id="CHEBI:43474"/>
        <dbReference type="ChEBI" id="CHEBI:61977"/>
        <dbReference type="EC" id="3.1.3.16"/>
    </reaction>
</comment>
<dbReference type="Pfam" id="PF00149">
    <property type="entry name" value="Metallophos"/>
    <property type="match status" value="1"/>
</dbReference>
<feature type="region of interest" description="Disordered" evidence="2">
    <location>
        <begin position="1"/>
        <end position="29"/>
    </location>
</feature>